<dbReference type="Pfam" id="PF13649">
    <property type="entry name" value="Methyltransf_25"/>
    <property type="match status" value="1"/>
</dbReference>
<dbReference type="InterPro" id="IPR041698">
    <property type="entry name" value="Methyltransf_25"/>
</dbReference>
<dbReference type="PANTHER" id="PTHR43591">
    <property type="entry name" value="METHYLTRANSFERASE"/>
    <property type="match status" value="1"/>
</dbReference>
<proteinExistence type="predicted"/>
<dbReference type="EC" id="2.1.1.-" evidence="2"/>
<keyword evidence="2" id="KW-0808">Transferase</keyword>
<accession>A0A174S904</accession>
<name>A0A174S904_9FIRM</name>
<evidence type="ECO:0000259" key="1">
    <source>
        <dbReference type="Pfam" id="PF13649"/>
    </source>
</evidence>
<feature type="domain" description="Methyltransferase" evidence="1">
    <location>
        <begin position="49"/>
        <end position="143"/>
    </location>
</feature>
<protein>
    <submittedName>
        <fullName evidence="3">Class I SAM-dependent methyltransferase</fullName>
    </submittedName>
    <submittedName>
        <fullName evidence="2">Uncharacterized methyltransferase ycgJ</fullName>
        <ecNumber evidence="2">2.1.1.-</ecNumber>
    </submittedName>
</protein>
<dbReference type="CDD" id="cd02440">
    <property type="entry name" value="AdoMet_MTases"/>
    <property type="match status" value="1"/>
</dbReference>
<organism evidence="2 4">
    <name type="scientific">Anaerotruncus colihominis</name>
    <dbReference type="NCBI Taxonomy" id="169435"/>
    <lineage>
        <taxon>Bacteria</taxon>
        <taxon>Bacillati</taxon>
        <taxon>Bacillota</taxon>
        <taxon>Clostridia</taxon>
        <taxon>Eubacteriales</taxon>
        <taxon>Oscillospiraceae</taxon>
        <taxon>Anaerotruncus</taxon>
    </lineage>
</organism>
<sequence>MLTVNSNTMQRIPEGYEFDWIAQNIFFPIYPVIVDDILARIPRRDGVLIDVGCGSGHLGLALLERTRYKGCLIDINQTALELGRAHARERGLADRAVFMRQDVHSMDFPDGYADLIISRGSYHFWADLEKALTEIYRVLAPGGNTYIGGGMGSAALAESIRPQMQAVMPGWPDGPLQRSGKISTEYLNTFLERQSIPHEIVENQEQGRWIIMHK</sequence>
<dbReference type="AlphaFoldDB" id="A0A174S904"/>
<dbReference type="SUPFAM" id="SSF53335">
    <property type="entry name" value="S-adenosyl-L-methionine-dependent methyltransferases"/>
    <property type="match status" value="1"/>
</dbReference>
<dbReference type="EMBL" id="QVME01000012">
    <property type="protein sequence ID" value="RGE65620.1"/>
    <property type="molecule type" value="Genomic_DNA"/>
</dbReference>
<gene>
    <name evidence="2" type="primary">ycgJ</name>
    <name evidence="3" type="ORF">DXC40_16535</name>
    <name evidence="2" type="ORF">ERS852551_02383</name>
</gene>
<evidence type="ECO:0000313" key="2">
    <source>
        <dbReference type="EMBL" id="CUP91700.1"/>
    </source>
</evidence>
<evidence type="ECO:0000313" key="4">
    <source>
        <dbReference type="Proteomes" id="UP000095765"/>
    </source>
</evidence>
<dbReference type="Proteomes" id="UP000260828">
    <property type="component" value="Unassembled WGS sequence"/>
</dbReference>
<dbReference type="PANTHER" id="PTHR43591:SF110">
    <property type="entry name" value="RHODANESE DOMAIN-CONTAINING PROTEIN"/>
    <property type="match status" value="1"/>
</dbReference>
<dbReference type="GeneID" id="72462491"/>
<dbReference type="OrthoDB" id="9772751at2"/>
<dbReference type="Gene3D" id="3.40.50.150">
    <property type="entry name" value="Vaccinia Virus protein VP39"/>
    <property type="match status" value="1"/>
</dbReference>
<reference evidence="2 4" key="1">
    <citation type="submission" date="2015-09" db="EMBL/GenBank/DDBJ databases">
        <authorList>
            <consortium name="Pathogen Informatics"/>
        </authorList>
    </citation>
    <scope>NUCLEOTIDE SEQUENCE [LARGE SCALE GENOMIC DNA]</scope>
    <source>
        <strain evidence="2 4">2789STDY5834939</strain>
    </source>
</reference>
<dbReference type="Proteomes" id="UP000095765">
    <property type="component" value="Unassembled WGS sequence"/>
</dbReference>
<dbReference type="GO" id="GO:0032259">
    <property type="term" value="P:methylation"/>
    <property type="evidence" value="ECO:0007669"/>
    <property type="project" value="UniProtKB-KW"/>
</dbReference>
<keyword evidence="2" id="KW-0489">Methyltransferase</keyword>
<dbReference type="GO" id="GO:0008168">
    <property type="term" value="F:methyltransferase activity"/>
    <property type="evidence" value="ECO:0007669"/>
    <property type="project" value="UniProtKB-KW"/>
</dbReference>
<evidence type="ECO:0000313" key="3">
    <source>
        <dbReference type="EMBL" id="RGE65620.1"/>
    </source>
</evidence>
<dbReference type="InterPro" id="IPR029063">
    <property type="entry name" value="SAM-dependent_MTases_sf"/>
</dbReference>
<evidence type="ECO:0000313" key="5">
    <source>
        <dbReference type="Proteomes" id="UP000260828"/>
    </source>
</evidence>
<dbReference type="EMBL" id="CZBE01000016">
    <property type="protein sequence ID" value="CUP91700.1"/>
    <property type="molecule type" value="Genomic_DNA"/>
</dbReference>
<reference evidence="3 5" key="2">
    <citation type="submission" date="2018-08" db="EMBL/GenBank/DDBJ databases">
        <title>A genome reference for cultivated species of the human gut microbiota.</title>
        <authorList>
            <person name="Zou Y."/>
            <person name="Xue W."/>
            <person name="Luo G."/>
        </authorList>
    </citation>
    <scope>NUCLEOTIDE SEQUENCE [LARGE SCALE GENOMIC DNA]</scope>
    <source>
        <strain evidence="3 5">TF05-12AC</strain>
    </source>
</reference>
<dbReference type="RefSeq" id="WP_050751831.1">
    <property type="nucleotide sequence ID" value="NZ_CABIWA010000018.1"/>
</dbReference>